<feature type="transmembrane region" description="Helical" evidence="5">
    <location>
        <begin position="350"/>
        <end position="366"/>
    </location>
</feature>
<gene>
    <name evidence="6" type="primary">steA</name>
    <name evidence="6" type="ORF">ACFPOG_06940</name>
</gene>
<dbReference type="NCBIfam" id="NF040608">
    <property type="entry name" value="division_SteA"/>
    <property type="match status" value="1"/>
</dbReference>
<keyword evidence="1" id="KW-0808">Transferase</keyword>
<evidence type="ECO:0000256" key="4">
    <source>
        <dbReference type="ARBA" id="ARBA00022840"/>
    </source>
</evidence>
<organism evidence="6 7">
    <name type="scientific">Paenibacillus aestuarii</name>
    <dbReference type="NCBI Taxonomy" id="516965"/>
    <lineage>
        <taxon>Bacteria</taxon>
        <taxon>Bacillati</taxon>
        <taxon>Bacillota</taxon>
        <taxon>Bacilli</taxon>
        <taxon>Bacillales</taxon>
        <taxon>Paenibacillaceae</taxon>
        <taxon>Paenibacillus</taxon>
    </lineage>
</organism>
<dbReference type="EMBL" id="JBHSMJ010000009">
    <property type="protein sequence ID" value="MFC5447989.1"/>
    <property type="molecule type" value="Genomic_DNA"/>
</dbReference>
<keyword evidence="5" id="KW-1133">Transmembrane helix</keyword>
<keyword evidence="7" id="KW-1185">Reference proteome</keyword>
<dbReference type="SUPFAM" id="SSF63999">
    <property type="entry name" value="Thiamin pyrophosphokinase, catalytic domain"/>
    <property type="match status" value="1"/>
</dbReference>
<keyword evidence="3" id="KW-0418">Kinase</keyword>
<evidence type="ECO:0000256" key="5">
    <source>
        <dbReference type="SAM" id="Phobius"/>
    </source>
</evidence>
<keyword evidence="2" id="KW-0547">Nucleotide-binding</keyword>
<evidence type="ECO:0000256" key="2">
    <source>
        <dbReference type="ARBA" id="ARBA00022741"/>
    </source>
</evidence>
<dbReference type="InterPro" id="IPR047795">
    <property type="entry name" value="Put_SteA-like"/>
</dbReference>
<keyword evidence="5" id="KW-0812">Transmembrane</keyword>
<sequence>MSWPSLSLFSTKPAPRCKGKVSAGAITKELLRALPPGRIVVLAHRDLDEVIAQELIDRKVKAVINCQPTMSGTYPTQGPLMLLKQEIPIWEADCDAFEQLSGQTEVTIYETFLIGGSGTQPLPCRAFTKAEWLQRYQQANANITQALSDFIDNTLSHAMQEKATVMEPLPLLNLQTGMEGKHVLVVARGKGYKQALSEAADFIHDVCPVLIGVDGGADALLECGYQPDIIIGDMDSVTDRALLCGAELIVHAYPNGTAPGMARLEALGVSGQLFPCFGTSEDAALLLAYENRGEWIVTVGAHTHMIDFMEKGREGMGSTLLVRMKLGARLVDIKSIGLFYRHTASRKKDAWVTVSLALFFILLALLQTHWITKRISHAVWQWGG</sequence>
<keyword evidence="4" id="KW-0067">ATP-binding</keyword>
<evidence type="ECO:0000256" key="1">
    <source>
        <dbReference type="ARBA" id="ARBA00022679"/>
    </source>
</evidence>
<dbReference type="Gene3D" id="3.40.50.10240">
    <property type="entry name" value="Thiamin pyrophosphokinase, catalytic domain"/>
    <property type="match status" value="1"/>
</dbReference>
<dbReference type="InterPro" id="IPR036759">
    <property type="entry name" value="TPK_catalytic_sf"/>
</dbReference>
<keyword evidence="5" id="KW-0472">Membrane</keyword>
<proteinExistence type="predicted"/>
<evidence type="ECO:0000313" key="7">
    <source>
        <dbReference type="Proteomes" id="UP001596044"/>
    </source>
</evidence>
<evidence type="ECO:0000256" key="3">
    <source>
        <dbReference type="ARBA" id="ARBA00022777"/>
    </source>
</evidence>
<dbReference type="RefSeq" id="WP_270885785.1">
    <property type="nucleotide sequence ID" value="NZ_JAQFVF010000092.1"/>
</dbReference>
<reference evidence="7" key="1">
    <citation type="journal article" date="2019" name="Int. J. Syst. Evol. Microbiol.">
        <title>The Global Catalogue of Microorganisms (GCM) 10K type strain sequencing project: providing services to taxonomists for standard genome sequencing and annotation.</title>
        <authorList>
            <consortium name="The Broad Institute Genomics Platform"/>
            <consortium name="The Broad Institute Genome Sequencing Center for Infectious Disease"/>
            <person name="Wu L."/>
            <person name="Ma J."/>
        </authorList>
    </citation>
    <scope>NUCLEOTIDE SEQUENCE [LARGE SCALE GENOMIC DNA]</scope>
    <source>
        <strain evidence="7">KACC 11904</strain>
    </source>
</reference>
<accession>A0ABW0K407</accession>
<evidence type="ECO:0000313" key="6">
    <source>
        <dbReference type="EMBL" id="MFC5447989.1"/>
    </source>
</evidence>
<comment type="caution">
    <text evidence="6">The sequence shown here is derived from an EMBL/GenBank/DDBJ whole genome shotgun (WGS) entry which is preliminary data.</text>
</comment>
<name>A0ABW0K407_9BACL</name>
<protein>
    <submittedName>
        <fullName evidence="6">Cytokinetic ring protein SteA</fullName>
    </submittedName>
</protein>
<dbReference type="Proteomes" id="UP001596044">
    <property type="component" value="Unassembled WGS sequence"/>
</dbReference>